<dbReference type="OrthoDB" id="9760715at2"/>
<dbReference type="GO" id="GO:0016787">
    <property type="term" value="F:hydrolase activity"/>
    <property type="evidence" value="ECO:0007669"/>
    <property type="project" value="UniProtKB-KW"/>
</dbReference>
<sequence>MSFAPTQPCLRLQTLDRGDGLLGLQPCGPVRAPARTPLFGARGPQVSVAWLDWLPAGARPAPAAEAAAQARLRETGLQPLPADALQWRGPPTLPTEAPLLSLVRETDFAAFWSDALPALQAEGWAIDQRPGFAHAALPVSGWQIQLAPLAPPRGLGSWLLSLGVTVQTRDGSETLDLVPLLARLVKHDRRWTDADALAAIHDDALIRLVAPGGRVIDAEAAPLKAIVRHMLDLLTRPRRRADEPLVLSSWEAQRLALLRAGLRDAMASHPSARRDWLLQGDDGLAWLQAVGAGETPPPVAPPPGLGITLRPYQLTGLAWLQQLRRHGLAGILADDMGLGKTAQALAHLLLEQQAGRLAGGADGRPALVVAPASLLFNWQAEAARVAPALKLLTLDGPDRAKRIARIPAHDVVLTSYPLLWRDAMALQRQPWHLVVLDEAQMVKNAGSRTATAARRLNARHRLCLTGTPVENHLGELWAQFHFLLPGWLGDARSFQRDWRTPIEKNGETQRARLLAARVRPFILRRHKATVATELPPLTEQLHRLPLAGAQRQLYESVRLAADERVRRVLESQRFEGALVSVLDALLKLRQVCNDPRLLDAGAAIGPAGDAGTSAKLAWLAATLPSLVAEGRRVLVFSQFTRMLALVQMELQALGLPHALLTGDTPTAQRGAVVAQFQAGGVPVFLVSLKAGGVGLNLTAADTVVHIDPWWNPAVEQQASARAHRIGQTRPVTVYRLVAAGSIEERLLALQQRKAALADVVLGAEGGADTALQPADVQALLAPLDDAP</sequence>
<accession>A0A480AXF6</accession>
<keyword evidence="4" id="KW-0067">ATP-binding</keyword>
<gene>
    <name evidence="4" type="ORF">AQPW35_52250</name>
</gene>
<dbReference type="GO" id="GO:0004386">
    <property type="term" value="F:helicase activity"/>
    <property type="evidence" value="ECO:0007669"/>
    <property type="project" value="UniProtKB-KW"/>
</dbReference>
<dbReference type="Pfam" id="PF00176">
    <property type="entry name" value="SNF2-rel_dom"/>
    <property type="match status" value="1"/>
</dbReference>
<dbReference type="Pfam" id="PF00271">
    <property type="entry name" value="Helicase_C"/>
    <property type="match status" value="1"/>
</dbReference>
<dbReference type="InterPro" id="IPR001650">
    <property type="entry name" value="Helicase_C-like"/>
</dbReference>
<evidence type="ECO:0000313" key="4">
    <source>
        <dbReference type="EMBL" id="GCL66144.1"/>
    </source>
</evidence>
<keyword evidence="1" id="KW-0378">Hydrolase</keyword>
<dbReference type="CDD" id="cd18012">
    <property type="entry name" value="DEXQc_arch_SWI2_SNF2"/>
    <property type="match status" value="1"/>
</dbReference>
<dbReference type="CDD" id="cd18793">
    <property type="entry name" value="SF2_C_SNF"/>
    <property type="match status" value="1"/>
</dbReference>
<dbReference type="SMART" id="SM00487">
    <property type="entry name" value="DEXDc"/>
    <property type="match status" value="1"/>
</dbReference>
<keyword evidence="4" id="KW-0547">Nucleotide-binding</keyword>
<dbReference type="AlphaFoldDB" id="A0A480AXF6"/>
<organism evidence="4 5">
    <name type="scientific">Pseudaquabacterium pictum</name>
    <dbReference type="NCBI Taxonomy" id="2315236"/>
    <lineage>
        <taxon>Bacteria</taxon>
        <taxon>Pseudomonadati</taxon>
        <taxon>Pseudomonadota</taxon>
        <taxon>Betaproteobacteria</taxon>
        <taxon>Burkholderiales</taxon>
        <taxon>Sphaerotilaceae</taxon>
        <taxon>Pseudaquabacterium</taxon>
    </lineage>
</organism>
<evidence type="ECO:0000313" key="5">
    <source>
        <dbReference type="Proteomes" id="UP000301751"/>
    </source>
</evidence>
<dbReference type="Proteomes" id="UP000301751">
    <property type="component" value="Unassembled WGS sequence"/>
</dbReference>
<protein>
    <submittedName>
        <fullName evidence="4">Helicase</fullName>
    </submittedName>
</protein>
<keyword evidence="4" id="KW-0347">Helicase</keyword>
<dbReference type="InterPro" id="IPR027417">
    <property type="entry name" value="P-loop_NTPase"/>
</dbReference>
<proteinExistence type="predicted"/>
<dbReference type="InterPro" id="IPR000330">
    <property type="entry name" value="SNF2_N"/>
</dbReference>
<feature type="domain" description="Helicase ATP-binding" evidence="2">
    <location>
        <begin position="321"/>
        <end position="486"/>
    </location>
</feature>
<dbReference type="EMBL" id="BJCL01000026">
    <property type="protein sequence ID" value="GCL66144.1"/>
    <property type="molecule type" value="Genomic_DNA"/>
</dbReference>
<evidence type="ECO:0000259" key="2">
    <source>
        <dbReference type="PROSITE" id="PS51192"/>
    </source>
</evidence>
<dbReference type="InterPro" id="IPR038718">
    <property type="entry name" value="SNF2-like_sf"/>
</dbReference>
<dbReference type="PROSITE" id="PS51194">
    <property type="entry name" value="HELICASE_CTER"/>
    <property type="match status" value="1"/>
</dbReference>
<dbReference type="PROSITE" id="PS51192">
    <property type="entry name" value="HELICASE_ATP_BIND_1"/>
    <property type="match status" value="1"/>
</dbReference>
<dbReference type="GO" id="GO:0005524">
    <property type="term" value="F:ATP binding"/>
    <property type="evidence" value="ECO:0007669"/>
    <property type="project" value="InterPro"/>
</dbReference>
<dbReference type="SUPFAM" id="SSF52540">
    <property type="entry name" value="P-loop containing nucleoside triphosphate hydrolases"/>
    <property type="match status" value="2"/>
</dbReference>
<name>A0A480AXF6_9BURK</name>
<feature type="domain" description="Helicase C-terminal" evidence="3">
    <location>
        <begin position="622"/>
        <end position="777"/>
    </location>
</feature>
<evidence type="ECO:0000259" key="3">
    <source>
        <dbReference type="PROSITE" id="PS51194"/>
    </source>
</evidence>
<dbReference type="PANTHER" id="PTHR10799">
    <property type="entry name" value="SNF2/RAD54 HELICASE FAMILY"/>
    <property type="match status" value="1"/>
</dbReference>
<evidence type="ECO:0000256" key="1">
    <source>
        <dbReference type="ARBA" id="ARBA00022801"/>
    </source>
</evidence>
<dbReference type="InterPro" id="IPR014001">
    <property type="entry name" value="Helicase_ATP-bd"/>
</dbReference>
<dbReference type="InterPro" id="IPR049730">
    <property type="entry name" value="SNF2/RAD54-like_C"/>
</dbReference>
<dbReference type="RefSeq" id="WP_137735845.1">
    <property type="nucleotide sequence ID" value="NZ_BJCL01000026.1"/>
</dbReference>
<dbReference type="Gene3D" id="3.40.50.300">
    <property type="entry name" value="P-loop containing nucleotide triphosphate hydrolases"/>
    <property type="match status" value="1"/>
</dbReference>
<comment type="caution">
    <text evidence="4">The sequence shown here is derived from an EMBL/GenBank/DDBJ whole genome shotgun (WGS) entry which is preliminary data.</text>
</comment>
<dbReference type="Gene3D" id="3.40.50.10810">
    <property type="entry name" value="Tandem AAA-ATPase domain"/>
    <property type="match status" value="1"/>
</dbReference>
<dbReference type="SMART" id="SM00490">
    <property type="entry name" value="HELICc"/>
    <property type="match status" value="1"/>
</dbReference>
<keyword evidence="5" id="KW-1185">Reference proteome</keyword>
<reference evidence="5" key="1">
    <citation type="submission" date="2019-03" db="EMBL/GenBank/DDBJ databases">
        <title>Aquabacterium pictum sp.nov., the first bacteriochlorophyll a-containing freshwater bacterium in the genus Aquabacterium of the class Betaproteobacteria.</title>
        <authorList>
            <person name="Hirose S."/>
            <person name="Tank M."/>
            <person name="Hara E."/>
            <person name="Tamaki H."/>
            <person name="Takaichi S."/>
            <person name="Haruta S."/>
            <person name="Hanada S."/>
        </authorList>
    </citation>
    <scope>NUCLEOTIDE SEQUENCE [LARGE SCALE GENOMIC DNA]</scope>
    <source>
        <strain evidence="5">W35</strain>
    </source>
</reference>